<protein>
    <submittedName>
        <fullName evidence="1">Uncharacterized protein</fullName>
    </submittedName>
</protein>
<dbReference type="RefSeq" id="WP_380225219.1">
    <property type="nucleotide sequence ID" value="NZ_JBHSOF010000010.1"/>
</dbReference>
<reference evidence="2" key="1">
    <citation type="journal article" date="2019" name="Int. J. Syst. Evol. Microbiol.">
        <title>The Global Catalogue of Microorganisms (GCM) 10K type strain sequencing project: providing services to taxonomists for standard genome sequencing and annotation.</title>
        <authorList>
            <consortium name="The Broad Institute Genomics Platform"/>
            <consortium name="The Broad Institute Genome Sequencing Center for Infectious Disease"/>
            <person name="Wu L."/>
            <person name="Ma J."/>
        </authorList>
    </citation>
    <scope>NUCLEOTIDE SEQUENCE [LARGE SCALE GENOMIC DNA]</scope>
    <source>
        <strain evidence="2">CGMCC 4.1437</strain>
    </source>
</reference>
<gene>
    <name evidence="1" type="ORF">ACFP3U_11290</name>
</gene>
<comment type="caution">
    <text evidence="1">The sequence shown here is derived from an EMBL/GenBank/DDBJ whole genome shotgun (WGS) entry which is preliminary data.</text>
</comment>
<proteinExistence type="predicted"/>
<dbReference type="EMBL" id="JBHSOF010000010">
    <property type="protein sequence ID" value="MFC5663563.1"/>
    <property type="molecule type" value="Genomic_DNA"/>
</dbReference>
<name>A0ABW0X1B4_9ACTN</name>
<organism evidence="1 2">
    <name type="scientific">Kitasatospora misakiensis</name>
    <dbReference type="NCBI Taxonomy" id="67330"/>
    <lineage>
        <taxon>Bacteria</taxon>
        <taxon>Bacillati</taxon>
        <taxon>Actinomycetota</taxon>
        <taxon>Actinomycetes</taxon>
        <taxon>Kitasatosporales</taxon>
        <taxon>Streptomycetaceae</taxon>
        <taxon>Kitasatospora</taxon>
    </lineage>
</organism>
<dbReference type="Proteomes" id="UP001595975">
    <property type="component" value="Unassembled WGS sequence"/>
</dbReference>
<sequence length="295" mass="31152">MPTLPTPTSSNVDLTPALREAIAGTILDCLVIAEAAFPDLASGQGAQADKAAIRENSMEGMELAGRLTLHRIALGVGKITWSSGRDYLRAAAHDLTRHDPDAAWSTTSLVRSALEAEAGFGYLFKAESNVQKRLGRTASMLLTDARYVSQQARALGEPTISKIDSSAHGLDRICSHAGVRVLEDGERSKQQIEVGGARVSHELVIANVISGFWPKEAVHPYTLLSGAAHSRPWMLASGVSRGPTAINVLIVSGLVLSTWLDLAGTYAGVDLTAEMDQVSGYIAGTATEALNGVHS</sequence>
<evidence type="ECO:0000313" key="1">
    <source>
        <dbReference type="EMBL" id="MFC5663563.1"/>
    </source>
</evidence>
<keyword evidence="2" id="KW-1185">Reference proteome</keyword>
<accession>A0ABW0X1B4</accession>
<evidence type="ECO:0000313" key="2">
    <source>
        <dbReference type="Proteomes" id="UP001595975"/>
    </source>
</evidence>